<dbReference type="AlphaFoldDB" id="A0A4P9WLD4"/>
<feature type="non-terminal residue" evidence="7">
    <location>
        <position position="1"/>
    </location>
</feature>
<keyword evidence="8" id="KW-1185">Reference proteome</keyword>
<evidence type="ECO:0000313" key="7">
    <source>
        <dbReference type="EMBL" id="RKO92975.1"/>
    </source>
</evidence>
<evidence type="ECO:0000256" key="6">
    <source>
        <dbReference type="SAM" id="MobiDB-lite"/>
    </source>
</evidence>
<evidence type="ECO:0000256" key="5">
    <source>
        <dbReference type="ARBA" id="ARBA00023273"/>
    </source>
</evidence>
<evidence type="ECO:0000256" key="1">
    <source>
        <dbReference type="ARBA" id="ARBA00004430"/>
    </source>
</evidence>
<evidence type="ECO:0000256" key="2">
    <source>
        <dbReference type="ARBA" id="ARBA00022490"/>
    </source>
</evidence>
<keyword evidence="3" id="KW-0969">Cilium</keyword>
<feature type="compositionally biased region" description="Acidic residues" evidence="6">
    <location>
        <begin position="277"/>
        <end position="298"/>
    </location>
</feature>
<gene>
    <name evidence="7" type="ORF">BDK51DRAFT_34484</name>
</gene>
<keyword evidence="4" id="KW-0206">Cytoskeleton</keyword>
<dbReference type="Pfam" id="PF04712">
    <property type="entry name" value="Radial_spoke"/>
    <property type="match status" value="1"/>
</dbReference>
<sequence length="439" mass="48115">VSFGKEEIFTIFLSLKKLAEDKPLKSVRLWGKIFGTVANYIVVEGELREGAIDEDEAAANFVPGSDPVEEEPPAPAAVEGEEPVKVKDPEADEPGQPKPKVKVVPPLPKESGVGANKYAYYVCNFGRSPRSRGDGLKRELGCPGGPWSRLPDVIPEKLQASRKIRKYMTGNLSEHIISYPPFDGNEAQYLRCQIARISAATVVSPIGYYTFDQEEGDGDDSDRNGSIIINPDYESRSNEQLLSPSNWAHHVPYIMPQGRTTWENPFSALRGEGGQDGGEEDEESEGGSEGGDNEEGEGEGAPVPETGPPILSALNGDDDMGDVPSWVSRLCSSLSPTKYSPVLLRSTRWPGATVVAYNDRFNNVYVGDGLKELSDARQRFVPPPLPEVQKEYAEPMMEQADPTLEEEKAYEDEKRAKEEEKEEDESEAGGEEEGSDAED</sequence>
<dbReference type="GO" id="GO:0001534">
    <property type="term" value="C:radial spoke"/>
    <property type="evidence" value="ECO:0007669"/>
    <property type="project" value="InterPro"/>
</dbReference>
<feature type="compositionally biased region" description="Acidic residues" evidence="6">
    <location>
        <begin position="420"/>
        <end position="439"/>
    </location>
</feature>
<feature type="region of interest" description="Disordered" evidence="6">
    <location>
        <begin position="382"/>
        <end position="439"/>
    </location>
</feature>
<feature type="region of interest" description="Disordered" evidence="6">
    <location>
        <begin position="61"/>
        <end position="106"/>
    </location>
</feature>
<name>A0A4P9WLD4_9FUNG</name>
<proteinExistence type="predicted"/>
<evidence type="ECO:0000256" key="3">
    <source>
        <dbReference type="ARBA" id="ARBA00023069"/>
    </source>
</evidence>
<evidence type="ECO:0000313" key="8">
    <source>
        <dbReference type="Proteomes" id="UP000269721"/>
    </source>
</evidence>
<feature type="region of interest" description="Disordered" evidence="6">
    <location>
        <begin position="212"/>
        <end position="238"/>
    </location>
</feature>
<feature type="compositionally biased region" description="Basic and acidic residues" evidence="6">
    <location>
        <begin position="405"/>
        <end position="419"/>
    </location>
</feature>
<keyword evidence="5" id="KW-0966">Cell projection</keyword>
<dbReference type="InterPro" id="IPR006802">
    <property type="entry name" value="Radial_spoke"/>
</dbReference>
<dbReference type="PANTHER" id="PTHR13159:SF0">
    <property type="entry name" value="RADIAL SPOKE HEAD 6 HOMOLOG A"/>
    <property type="match status" value="1"/>
</dbReference>
<comment type="subcellular location">
    <subcellularLocation>
        <location evidence="1">Cytoplasm</location>
        <location evidence="1">Cytoskeleton</location>
        <location evidence="1">Cilium axoneme</location>
    </subcellularLocation>
</comment>
<organism evidence="7 8">
    <name type="scientific">Blyttiomyces helicus</name>
    <dbReference type="NCBI Taxonomy" id="388810"/>
    <lineage>
        <taxon>Eukaryota</taxon>
        <taxon>Fungi</taxon>
        <taxon>Fungi incertae sedis</taxon>
        <taxon>Chytridiomycota</taxon>
        <taxon>Chytridiomycota incertae sedis</taxon>
        <taxon>Chytridiomycetes</taxon>
        <taxon>Chytridiomycetes incertae sedis</taxon>
        <taxon>Blyttiomyces</taxon>
    </lineage>
</organism>
<dbReference type="PANTHER" id="PTHR13159">
    <property type="entry name" value="RADIAL SPOKEHEAD-RELATED"/>
    <property type="match status" value="1"/>
</dbReference>
<dbReference type="OrthoDB" id="272202at2759"/>
<keyword evidence="2" id="KW-0963">Cytoplasm</keyword>
<dbReference type="GO" id="GO:0060294">
    <property type="term" value="P:cilium movement involved in cell motility"/>
    <property type="evidence" value="ECO:0007669"/>
    <property type="project" value="InterPro"/>
</dbReference>
<dbReference type="Proteomes" id="UP000269721">
    <property type="component" value="Unassembled WGS sequence"/>
</dbReference>
<dbReference type="EMBL" id="KZ994420">
    <property type="protein sequence ID" value="RKO92975.1"/>
    <property type="molecule type" value="Genomic_DNA"/>
</dbReference>
<protein>
    <submittedName>
        <fullName evidence="7">Radial spokehead-like protein</fullName>
    </submittedName>
</protein>
<reference evidence="8" key="1">
    <citation type="journal article" date="2018" name="Nat. Microbiol.">
        <title>Leveraging single-cell genomics to expand the fungal tree of life.</title>
        <authorList>
            <person name="Ahrendt S.R."/>
            <person name="Quandt C.A."/>
            <person name="Ciobanu D."/>
            <person name="Clum A."/>
            <person name="Salamov A."/>
            <person name="Andreopoulos B."/>
            <person name="Cheng J.F."/>
            <person name="Woyke T."/>
            <person name="Pelin A."/>
            <person name="Henrissat B."/>
            <person name="Reynolds N.K."/>
            <person name="Benny G.L."/>
            <person name="Smith M.E."/>
            <person name="James T.Y."/>
            <person name="Grigoriev I.V."/>
        </authorList>
    </citation>
    <scope>NUCLEOTIDE SEQUENCE [LARGE SCALE GENOMIC DNA]</scope>
</reference>
<feature type="region of interest" description="Disordered" evidence="6">
    <location>
        <begin position="263"/>
        <end position="319"/>
    </location>
</feature>
<evidence type="ECO:0000256" key="4">
    <source>
        <dbReference type="ARBA" id="ARBA00023212"/>
    </source>
</evidence>
<dbReference type="GO" id="GO:0035082">
    <property type="term" value="P:axoneme assembly"/>
    <property type="evidence" value="ECO:0007669"/>
    <property type="project" value="TreeGrafter"/>
</dbReference>
<accession>A0A4P9WLD4</accession>